<name>A0ABN2IQU6_9ACTN</name>
<comment type="caution">
    <text evidence="2">The sequence shown here is derived from an EMBL/GenBank/DDBJ whole genome shotgun (WGS) entry which is preliminary data.</text>
</comment>
<feature type="compositionally biased region" description="Polar residues" evidence="1">
    <location>
        <begin position="58"/>
        <end position="68"/>
    </location>
</feature>
<accession>A0ABN2IQU6</accession>
<keyword evidence="3" id="KW-1185">Reference proteome</keyword>
<sequence>MGLDEILDRVAVGRLITVVGSAIGERLTREVCAVPVTDLPAATLALGWLEHTARPEITASSGPRSASGWTKRGSPSRRPDPIPSRGSGRARRVPRLRPSAQHDT</sequence>
<proteinExistence type="predicted"/>
<protein>
    <submittedName>
        <fullName evidence="2">Uncharacterized protein</fullName>
    </submittedName>
</protein>
<feature type="region of interest" description="Disordered" evidence="1">
    <location>
        <begin position="54"/>
        <end position="104"/>
    </location>
</feature>
<gene>
    <name evidence="2" type="ORF">GCM10009680_58560</name>
</gene>
<organism evidence="2 3">
    <name type="scientific">Streptomyces yatensis</name>
    <dbReference type="NCBI Taxonomy" id="155177"/>
    <lineage>
        <taxon>Bacteria</taxon>
        <taxon>Bacillati</taxon>
        <taxon>Actinomycetota</taxon>
        <taxon>Actinomycetes</taxon>
        <taxon>Kitasatosporales</taxon>
        <taxon>Streptomycetaceae</taxon>
        <taxon>Streptomyces</taxon>
        <taxon>Streptomyces violaceusniger group</taxon>
    </lineage>
</organism>
<evidence type="ECO:0000313" key="3">
    <source>
        <dbReference type="Proteomes" id="UP001499947"/>
    </source>
</evidence>
<dbReference type="EMBL" id="BAAALR010000065">
    <property type="protein sequence ID" value="GAA1709865.1"/>
    <property type="molecule type" value="Genomic_DNA"/>
</dbReference>
<dbReference type="Proteomes" id="UP001499947">
    <property type="component" value="Unassembled WGS sequence"/>
</dbReference>
<reference evidence="2 3" key="1">
    <citation type="journal article" date="2019" name="Int. J. Syst. Evol. Microbiol.">
        <title>The Global Catalogue of Microorganisms (GCM) 10K type strain sequencing project: providing services to taxonomists for standard genome sequencing and annotation.</title>
        <authorList>
            <consortium name="The Broad Institute Genomics Platform"/>
            <consortium name="The Broad Institute Genome Sequencing Center for Infectious Disease"/>
            <person name="Wu L."/>
            <person name="Ma J."/>
        </authorList>
    </citation>
    <scope>NUCLEOTIDE SEQUENCE [LARGE SCALE GENOMIC DNA]</scope>
    <source>
        <strain evidence="2 3">JCM 13244</strain>
    </source>
</reference>
<evidence type="ECO:0000256" key="1">
    <source>
        <dbReference type="SAM" id="MobiDB-lite"/>
    </source>
</evidence>
<evidence type="ECO:0000313" key="2">
    <source>
        <dbReference type="EMBL" id="GAA1709865.1"/>
    </source>
</evidence>